<keyword evidence="3" id="KW-1185">Reference proteome</keyword>
<dbReference type="GO" id="GO:0005829">
    <property type="term" value="C:cytosol"/>
    <property type="evidence" value="ECO:0007669"/>
    <property type="project" value="TreeGrafter"/>
</dbReference>
<reference evidence="2 3" key="1">
    <citation type="submission" date="2018-02" db="EMBL/GenBank/DDBJ databases">
        <title>Genomic Encyclopedia of Archaeal and Bacterial Type Strains, Phase II (KMG-II): from individual species to whole genera.</title>
        <authorList>
            <person name="Goeker M."/>
        </authorList>
    </citation>
    <scope>NUCLEOTIDE SEQUENCE [LARGE SCALE GENOMIC DNA]</scope>
    <source>
        <strain evidence="2 3">DSM 18921</strain>
    </source>
</reference>
<dbReference type="Gene3D" id="3.30.420.40">
    <property type="match status" value="2"/>
</dbReference>
<dbReference type="AlphaFoldDB" id="A0A2S8S7K3"/>
<proteinExistence type="predicted"/>
<protein>
    <submittedName>
        <fullName evidence="2">tRNA threonylcarbamoyl adenosine modification protein YeaZ</fullName>
    </submittedName>
</protein>
<organism evidence="2 3">
    <name type="scientific">Albidovulum denitrificans</name>
    <dbReference type="NCBI Taxonomy" id="404881"/>
    <lineage>
        <taxon>Bacteria</taxon>
        <taxon>Pseudomonadati</taxon>
        <taxon>Pseudomonadota</taxon>
        <taxon>Alphaproteobacteria</taxon>
        <taxon>Rhodobacterales</taxon>
        <taxon>Paracoccaceae</taxon>
        <taxon>Albidovulum</taxon>
    </lineage>
</organism>
<evidence type="ECO:0000313" key="3">
    <source>
        <dbReference type="Proteomes" id="UP000238338"/>
    </source>
</evidence>
<gene>
    <name evidence="2" type="ORF">LX70_02337</name>
</gene>
<dbReference type="RefSeq" id="WP_105514920.1">
    <property type="nucleotide sequence ID" value="NZ_PVEP01000004.1"/>
</dbReference>
<dbReference type="SUPFAM" id="SSF53067">
    <property type="entry name" value="Actin-like ATPase domain"/>
    <property type="match status" value="1"/>
</dbReference>
<dbReference type="PANTHER" id="PTHR11735:SF11">
    <property type="entry name" value="TRNA THREONYLCARBAMOYLADENOSINE BIOSYNTHESIS PROTEIN TSAB"/>
    <property type="match status" value="1"/>
</dbReference>
<dbReference type="InterPro" id="IPR022496">
    <property type="entry name" value="T6A_TsaB"/>
</dbReference>
<dbReference type="EMBL" id="PVEP01000004">
    <property type="protein sequence ID" value="PQV56763.1"/>
    <property type="molecule type" value="Genomic_DNA"/>
</dbReference>
<evidence type="ECO:0000259" key="1">
    <source>
        <dbReference type="Pfam" id="PF00814"/>
    </source>
</evidence>
<dbReference type="InterPro" id="IPR000905">
    <property type="entry name" value="Gcp-like_dom"/>
</dbReference>
<name>A0A2S8S7K3_9RHOB</name>
<dbReference type="Proteomes" id="UP000238338">
    <property type="component" value="Unassembled WGS sequence"/>
</dbReference>
<dbReference type="OrthoDB" id="9809995at2"/>
<dbReference type="InterPro" id="IPR043129">
    <property type="entry name" value="ATPase_NBD"/>
</dbReference>
<dbReference type="Pfam" id="PF00814">
    <property type="entry name" value="TsaD"/>
    <property type="match status" value="1"/>
</dbReference>
<evidence type="ECO:0000313" key="2">
    <source>
        <dbReference type="EMBL" id="PQV56763.1"/>
    </source>
</evidence>
<sequence>MPPDAPVLGFDTSAAHCAAGLFLAGRIAAKRAAPMQKGQAEHLFPMLEELLADQGLSWRDLAAIGVGIGPGNFTGIRIAVSAARGLALSLGVPAIGVSSFDVLARGQGDGPLLLSLPAPRDQLYLQRHEKGAAAGAPEVMGGMLPPELGDLTGHRIIGHDTARLATLTGSALPALERAVTPDTLGLLIAEIAVDRRAQPCPRPAPLYVRPADAAPMRDAAPAILP</sequence>
<accession>A0A2S8S7K3</accession>
<comment type="caution">
    <text evidence="2">The sequence shown here is derived from an EMBL/GenBank/DDBJ whole genome shotgun (WGS) entry which is preliminary data.</text>
</comment>
<feature type="domain" description="Gcp-like" evidence="1">
    <location>
        <begin position="39"/>
        <end position="129"/>
    </location>
</feature>
<dbReference type="PANTHER" id="PTHR11735">
    <property type="entry name" value="TRNA N6-ADENOSINE THREONYLCARBAMOYLTRANSFERASE"/>
    <property type="match status" value="1"/>
</dbReference>
<dbReference type="NCBIfam" id="TIGR03725">
    <property type="entry name" value="T6A_YeaZ"/>
    <property type="match status" value="1"/>
</dbReference>
<dbReference type="GO" id="GO:0002949">
    <property type="term" value="P:tRNA threonylcarbamoyladenosine modification"/>
    <property type="evidence" value="ECO:0007669"/>
    <property type="project" value="InterPro"/>
</dbReference>